<evidence type="ECO:0000313" key="2">
    <source>
        <dbReference type="Proteomes" id="UP000515842"/>
    </source>
</evidence>
<name>A0A7G9LLH1_9BACT</name>
<evidence type="ECO:0000313" key="1">
    <source>
        <dbReference type="EMBL" id="QNM89470.1"/>
    </source>
</evidence>
<dbReference type="EMBL" id="CP060693">
    <property type="protein sequence ID" value="QNM89470.1"/>
    <property type="molecule type" value="Genomic_DNA"/>
</dbReference>
<proteinExistence type="predicted"/>
<organism evidence="1 2">
    <name type="scientific">Aliarcobacter cryaerophilus</name>
    <dbReference type="NCBI Taxonomy" id="28198"/>
    <lineage>
        <taxon>Bacteria</taxon>
        <taxon>Pseudomonadati</taxon>
        <taxon>Campylobacterota</taxon>
        <taxon>Epsilonproteobacteria</taxon>
        <taxon>Campylobacterales</taxon>
        <taxon>Arcobacteraceae</taxon>
        <taxon>Aliarcobacter</taxon>
    </lineage>
</organism>
<sequence length="73" mass="8634">MAIFFDKKIIENLIFSRFISFDDLDILNSSLDRLDEKKYILELEKIEPQTKKFENIALNAKNIIQKSIKSLEI</sequence>
<dbReference type="Proteomes" id="UP000515842">
    <property type="component" value="Chromosome"/>
</dbReference>
<gene>
    <name evidence="1" type="ORF">HOO34_07320</name>
</gene>
<dbReference type="RefSeq" id="WP_187474014.1">
    <property type="nucleotide sequence ID" value="NZ_CP060693.1"/>
</dbReference>
<accession>A0A7G9LLH1</accession>
<protein>
    <submittedName>
        <fullName evidence="1">Uncharacterized protein</fullName>
    </submittedName>
</protein>
<dbReference type="AlphaFoldDB" id="A0A7G9LLH1"/>
<reference evidence="1 2" key="1">
    <citation type="journal article" date="2020" name="Front. Microbiol.">
        <title>Genomic Analysis and Antimicrobial Resistance of Aliarcobacter cryaerophilus Strains From German Water Poultry.</title>
        <authorList>
            <person name="Muller E."/>
            <person name="Hotzel H."/>
            <person name="Ahlers C."/>
            <person name="Hanel I."/>
            <person name="Tomaso H."/>
            <person name="Abdel-Glil M.Y."/>
        </authorList>
    </citation>
    <scope>NUCLEOTIDE SEQUENCE [LARGE SCALE GENOMIC DNA]</scope>
    <source>
        <strain evidence="1 2">16CS1285-4</strain>
    </source>
</reference>